<organism evidence="1 3">
    <name type="scientific">Enterococcus raffinosus ATCC 49464</name>
    <dbReference type="NCBI Taxonomy" id="1158602"/>
    <lineage>
        <taxon>Bacteria</taxon>
        <taxon>Bacillati</taxon>
        <taxon>Bacillota</taxon>
        <taxon>Bacilli</taxon>
        <taxon>Lactobacillales</taxon>
        <taxon>Enterococcaceae</taxon>
        <taxon>Enterococcus</taxon>
    </lineage>
</organism>
<sequence length="107" mass="12372">MLDVRALHELEQLISRPDYTANSAVQKRVANLQKKLWGKDSLKRKKPQKIRVTLNGKLVLEGTAEEIAARSVYSKNRIWTMAKNNAFDRYGKQYEYLKEKEDEGCGT</sequence>
<comment type="caution">
    <text evidence="1">The sequence shown here is derived from an EMBL/GenBank/DDBJ whole genome shotgun (WGS) entry which is preliminary data.</text>
</comment>
<evidence type="ECO:0000313" key="4">
    <source>
        <dbReference type="Proteomes" id="UP000014158"/>
    </source>
</evidence>
<evidence type="ECO:0000313" key="1">
    <source>
        <dbReference type="EMBL" id="EOH74104.1"/>
    </source>
</evidence>
<name>R2RDP7_9ENTE</name>
<dbReference type="EMBL" id="ASWF01000001">
    <property type="protein sequence ID" value="EOT82240.1"/>
    <property type="molecule type" value="Genomic_DNA"/>
</dbReference>
<gene>
    <name evidence="2" type="ORF">I590_00665</name>
    <name evidence="1" type="ORF">UAK_03924</name>
</gene>
<dbReference type="OrthoDB" id="9866344at2"/>
<keyword evidence="4" id="KW-1185">Reference proteome</keyword>
<dbReference type="EMBL" id="AJAL01000021">
    <property type="protein sequence ID" value="EOH74104.1"/>
    <property type="molecule type" value="Genomic_DNA"/>
</dbReference>
<dbReference type="Proteomes" id="UP000013877">
    <property type="component" value="Unassembled WGS sequence"/>
</dbReference>
<evidence type="ECO:0000313" key="2">
    <source>
        <dbReference type="EMBL" id="EOT82240.1"/>
    </source>
</evidence>
<dbReference type="AlphaFoldDB" id="R2RDP7"/>
<reference evidence="2 4" key="2">
    <citation type="submission" date="2013-03" db="EMBL/GenBank/DDBJ databases">
        <title>The Genome Sequence of Enterococcus raffinosus ATCC_49464 (PacBio/Illumina hybrid assembly).</title>
        <authorList>
            <consortium name="The Broad Institute Genomics Platform"/>
            <consortium name="The Broad Institute Genome Sequencing Center for Infectious Disease"/>
            <person name="Earl A."/>
            <person name="Russ C."/>
            <person name="Gilmore M."/>
            <person name="Surin D."/>
            <person name="Walker B."/>
            <person name="Young S."/>
            <person name="Zeng Q."/>
            <person name="Gargeya S."/>
            <person name="Fitzgerald M."/>
            <person name="Haas B."/>
            <person name="Abouelleil A."/>
            <person name="Allen A.W."/>
            <person name="Alvarado L."/>
            <person name="Arachchi H.M."/>
            <person name="Berlin A.M."/>
            <person name="Chapman S.B."/>
            <person name="Gainer-Dewar J."/>
            <person name="Goldberg J."/>
            <person name="Griggs A."/>
            <person name="Gujja S."/>
            <person name="Hansen M."/>
            <person name="Howarth C."/>
            <person name="Imamovic A."/>
            <person name="Ireland A."/>
            <person name="Larimer J."/>
            <person name="McCowan C."/>
            <person name="Murphy C."/>
            <person name="Pearson M."/>
            <person name="Poon T.W."/>
            <person name="Priest M."/>
            <person name="Roberts A."/>
            <person name="Saif S."/>
            <person name="Shea T."/>
            <person name="Sisk P."/>
            <person name="Sykes S."/>
            <person name="Wortman J."/>
            <person name="Nusbaum C."/>
            <person name="Birren B."/>
        </authorList>
    </citation>
    <scope>NUCLEOTIDE SEQUENCE [LARGE SCALE GENOMIC DNA]</scope>
    <source>
        <strain evidence="2 4">ATCC 49464</strain>
    </source>
</reference>
<reference evidence="1 3" key="1">
    <citation type="submission" date="2013-02" db="EMBL/GenBank/DDBJ databases">
        <title>The Genome Sequence of Enterococcus raffinosus ATCC_49464.</title>
        <authorList>
            <consortium name="The Broad Institute Genome Sequencing Platform"/>
            <consortium name="The Broad Institute Genome Sequencing Center for Infectious Disease"/>
            <person name="Earl A.M."/>
            <person name="Gilmore M.S."/>
            <person name="Lebreton F."/>
            <person name="Walker B."/>
            <person name="Young S.K."/>
            <person name="Zeng Q."/>
            <person name="Gargeya S."/>
            <person name="Fitzgerald M."/>
            <person name="Haas B."/>
            <person name="Abouelleil A."/>
            <person name="Alvarado L."/>
            <person name="Arachchi H.M."/>
            <person name="Berlin A.M."/>
            <person name="Chapman S.B."/>
            <person name="Dewar J."/>
            <person name="Goldberg J."/>
            <person name="Griggs A."/>
            <person name="Gujja S."/>
            <person name="Hansen M."/>
            <person name="Howarth C."/>
            <person name="Imamovic A."/>
            <person name="Larimer J."/>
            <person name="McCowan C."/>
            <person name="Murphy C."/>
            <person name="Neiman D."/>
            <person name="Pearson M."/>
            <person name="Priest M."/>
            <person name="Roberts A."/>
            <person name="Saif S."/>
            <person name="Shea T."/>
            <person name="Sisk P."/>
            <person name="Sykes S."/>
            <person name="Wortman J."/>
            <person name="Nusbaum C."/>
            <person name="Birren B."/>
        </authorList>
    </citation>
    <scope>NUCLEOTIDE SEQUENCE [LARGE SCALE GENOMIC DNA]</scope>
    <source>
        <strain evidence="1 3">ATCC 49464</strain>
    </source>
</reference>
<evidence type="ECO:0000313" key="3">
    <source>
        <dbReference type="Proteomes" id="UP000013877"/>
    </source>
</evidence>
<proteinExistence type="predicted"/>
<accession>R2RDP7</accession>
<dbReference type="PATRIC" id="fig|1158602.3.peg.3927"/>
<dbReference type="HOGENOM" id="CLU_2206009_0_0_9"/>
<dbReference type="RefSeq" id="WP_010747087.1">
    <property type="nucleotide sequence ID" value="NZ_ASWF01000001.1"/>
</dbReference>
<protein>
    <submittedName>
        <fullName evidence="1">Uncharacterized protein</fullName>
    </submittedName>
</protein>
<dbReference type="Proteomes" id="UP000014158">
    <property type="component" value="Unassembled WGS sequence"/>
</dbReference>